<dbReference type="PANTHER" id="PTHR31992">
    <property type="entry name" value="DOF ZINC FINGER PROTEIN DOF1.4-RELATED"/>
    <property type="match status" value="1"/>
</dbReference>
<comment type="caution">
    <text evidence="12">The sequence shown here is derived from an EMBL/GenBank/DDBJ whole genome shotgun (WGS) entry which is preliminary data.</text>
</comment>
<dbReference type="Pfam" id="PF02701">
    <property type="entry name" value="Zn_ribbon_Dof"/>
    <property type="match status" value="1"/>
</dbReference>
<dbReference type="PANTHER" id="PTHR31992:SF313">
    <property type="entry name" value="DOF ZINC FINGER PROTEIN DOF5.7"/>
    <property type="match status" value="1"/>
</dbReference>
<gene>
    <name evidence="12" type="primary">DOF5.7</name>
    <name evidence="12" type="ORF">KSP40_PGU011998</name>
</gene>
<evidence type="ECO:0000256" key="10">
    <source>
        <dbReference type="SAM" id="MobiDB-lite"/>
    </source>
</evidence>
<dbReference type="PROSITE" id="PS50884">
    <property type="entry name" value="ZF_DOF_2"/>
    <property type="match status" value="1"/>
</dbReference>
<feature type="region of interest" description="Disordered" evidence="10">
    <location>
        <begin position="87"/>
        <end position="128"/>
    </location>
</feature>
<evidence type="ECO:0000256" key="9">
    <source>
        <dbReference type="RuleBase" id="RU369094"/>
    </source>
</evidence>
<keyword evidence="2 8" id="KW-0863">Zinc-finger</keyword>
<evidence type="ECO:0000256" key="5">
    <source>
        <dbReference type="ARBA" id="ARBA00023125"/>
    </source>
</evidence>
<evidence type="ECO:0000256" key="1">
    <source>
        <dbReference type="ARBA" id="ARBA00022723"/>
    </source>
</evidence>
<evidence type="ECO:0000313" key="13">
    <source>
        <dbReference type="Proteomes" id="UP001412067"/>
    </source>
</evidence>
<keyword evidence="6 9" id="KW-0804">Transcription</keyword>
<feature type="compositionally biased region" description="Low complexity" evidence="10">
    <location>
        <begin position="97"/>
        <end position="114"/>
    </location>
</feature>
<proteinExistence type="predicted"/>
<comment type="function">
    <text evidence="9">Transcription factor that binds specifically to a 5'-AA[AG]G-3' consensus core sequence.</text>
</comment>
<accession>A0ABR2M4N6</accession>
<evidence type="ECO:0000256" key="6">
    <source>
        <dbReference type="ARBA" id="ARBA00023163"/>
    </source>
</evidence>
<evidence type="ECO:0000256" key="7">
    <source>
        <dbReference type="ARBA" id="ARBA00023242"/>
    </source>
</evidence>
<name>A0ABR2M4N6_9ASPA</name>
<evidence type="ECO:0000259" key="11">
    <source>
        <dbReference type="PROSITE" id="PS50884"/>
    </source>
</evidence>
<evidence type="ECO:0000313" key="12">
    <source>
        <dbReference type="EMBL" id="KAK8958579.1"/>
    </source>
</evidence>
<evidence type="ECO:0000256" key="3">
    <source>
        <dbReference type="ARBA" id="ARBA00022833"/>
    </source>
</evidence>
<keyword evidence="5 8" id="KW-0238">DNA-binding</keyword>
<keyword evidence="4 9" id="KW-0805">Transcription regulation</keyword>
<feature type="domain" description="Dof-type" evidence="11">
    <location>
        <begin position="40"/>
        <end position="94"/>
    </location>
</feature>
<dbReference type="PROSITE" id="PS01361">
    <property type="entry name" value="ZF_DOF_1"/>
    <property type="match status" value="1"/>
</dbReference>
<organism evidence="12 13">
    <name type="scientific">Platanthera guangdongensis</name>
    <dbReference type="NCBI Taxonomy" id="2320717"/>
    <lineage>
        <taxon>Eukaryota</taxon>
        <taxon>Viridiplantae</taxon>
        <taxon>Streptophyta</taxon>
        <taxon>Embryophyta</taxon>
        <taxon>Tracheophyta</taxon>
        <taxon>Spermatophyta</taxon>
        <taxon>Magnoliopsida</taxon>
        <taxon>Liliopsida</taxon>
        <taxon>Asparagales</taxon>
        <taxon>Orchidaceae</taxon>
        <taxon>Orchidoideae</taxon>
        <taxon>Orchideae</taxon>
        <taxon>Orchidinae</taxon>
        <taxon>Platanthera</taxon>
    </lineage>
</organism>
<comment type="subcellular location">
    <subcellularLocation>
        <location evidence="8 9">Nucleus</location>
    </subcellularLocation>
</comment>
<evidence type="ECO:0000256" key="2">
    <source>
        <dbReference type="ARBA" id="ARBA00022771"/>
    </source>
</evidence>
<evidence type="ECO:0000256" key="4">
    <source>
        <dbReference type="ARBA" id="ARBA00023015"/>
    </source>
</evidence>
<dbReference type="InterPro" id="IPR045174">
    <property type="entry name" value="Dof"/>
</dbReference>
<dbReference type="InterPro" id="IPR003851">
    <property type="entry name" value="Znf_Dof"/>
</dbReference>
<sequence>MASDSKTSAAAAAKTAAKNSGCGGGGTGAAAGLRLPEQGLNCPRCDSPNTKFCYYNNYSLTQPRHFCKNCRRYWTKGGALRTVPVGGGCRKNRKSKPSASNAASSSSVLLPAVNHEPPNSLAQTASSMESLSSINQDLHWKLQQQRMQMLFGQQQLSVQLAVDPSCLPAAGEKNNGGIFVQSSSGQAGINGPHSRSSETTVGTAWFLDGPFAMPSASSSSATAAINVDTVADTINNSAAWSDMHHFTALP</sequence>
<keyword evidence="7 8" id="KW-0539">Nucleus</keyword>
<reference evidence="12 13" key="1">
    <citation type="journal article" date="2022" name="Nat. Plants">
        <title>Genomes of leafy and leafless Platanthera orchids illuminate the evolution of mycoheterotrophy.</title>
        <authorList>
            <person name="Li M.H."/>
            <person name="Liu K.W."/>
            <person name="Li Z."/>
            <person name="Lu H.C."/>
            <person name="Ye Q.L."/>
            <person name="Zhang D."/>
            <person name="Wang J.Y."/>
            <person name="Li Y.F."/>
            <person name="Zhong Z.M."/>
            <person name="Liu X."/>
            <person name="Yu X."/>
            <person name="Liu D.K."/>
            <person name="Tu X.D."/>
            <person name="Liu B."/>
            <person name="Hao Y."/>
            <person name="Liao X.Y."/>
            <person name="Jiang Y.T."/>
            <person name="Sun W.H."/>
            <person name="Chen J."/>
            <person name="Chen Y.Q."/>
            <person name="Ai Y."/>
            <person name="Zhai J.W."/>
            <person name="Wu S.S."/>
            <person name="Zhou Z."/>
            <person name="Hsiao Y.Y."/>
            <person name="Wu W.L."/>
            <person name="Chen Y.Y."/>
            <person name="Lin Y.F."/>
            <person name="Hsu J.L."/>
            <person name="Li C.Y."/>
            <person name="Wang Z.W."/>
            <person name="Zhao X."/>
            <person name="Zhong W.Y."/>
            <person name="Ma X.K."/>
            <person name="Ma L."/>
            <person name="Huang J."/>
            <person name="Chen G.Z."/>
            <person name="Huang M.Z."/>
            <person name="Huang L."/>
            <person name="Peng D.H."/>
            <person name="Luo Y.B."/>
            <person name="Zou S.Q."/>
            <person name="Chen S.P."/>
            <person name="Lan S."/>
            <person name="Tsai W.C."/>
            <person name="Van de Peer Y."/>
            <person name="Liu Z.J."/>
        </authorList>
    </citation>
    <scope>NUCLEOTIDE SEQUENCE [LARGE SCALE GENOMIC DNA]</scope>
    <source>
        <strain evidence="12">Lor288</strain>
    </source>
</reference>
<dbReference type="Proteomes" id="UP001412067">
    <property type="component" value="Unassembled WGS sequence"/>
</dbReference>
<keyword evidence="3 9" id="KW-0862">Zinc</keyword>
<evidence type="ECO:0000256" key="8">
    <source>
        <dbReference type="PROSITE-ProRule" id="PRU00071"/>
    </source>
</evidence>
<keyword evidence="1 9" id="KW-0479">Metal-binding</keyword>
<protein>
    <recommendedName>
        <fullName evidence="9">Dof zinc finger protein</fullName>
    </recommendedName>
</protein>
<keyword evidence="13" id="KW-1185">Reference proteome</keyword>
<dbReference type="EMBL" id="JBBWWR010000012">
    <property type="protein sequence ID" value="KAK8958579.1"/>
    <property type="molecule type" value="Genomic_DNA"/>
</dbReference>